<dbReference type="Pfam" id="PF16699">
    <property type="entry name" value="CSTF1_dimer"/>
    <property type="match status" value="1"/>
</dbReference>
<feature type="compositionally biased region" description="Low complexity" evidence="11">
    <location>
        <begin position="721"/>
        <end position="737"/>
    </location>
</feature>
<feature type="compositionally biased region" description="Basic and acidic residues" evidence="11">
    <location>
        <begin position="738"/>
        <end position="747"/>
    </location>
</feature>
<dbReference type="FunFam" id="2.130.10.10:FF:000064">
    <property type="entry name" value="Cleavage stimulation factor subunit 1"/>
    <property type="match status" value="1"/>
</dbReference>
<feature type="compositionally biased region" description="Basic and acidic residues" evidence="11">
    <location>
        <begin position="431"/>
        <end position="444"/>
    </location>
</feature>
<protein>
    <recommendedName>
        <fullName evidence="9">Cleavage stimulation factor subunit 1</fullName>
    </recommendedName>
    <alternativeName>
        <fullName evidence="6">Cleavage stimulation factor 50 kDa subunit</fullName>
    </alternativeName>
</protein>
<feature type="region of interest" description="Disordered" evidence="11">
    <location>
        <begin position="425"/>
        <end position="774"/>
    </location>
</feature>
<comment type="subunit">
    <text evidence="8">Homodimer. The CSTF complex is composed of CSTF1 (50 kDa subunit), CSTF2 (64 kDa subunit) and CSTF3 (77 kDa subunit). Interacts (via repeats WD) directly with CSTF3. Interacts (via repeat WD6) with BARD1. Interacts with ERCC6.</text>
</comment>
<feature type="compositionally biased region" description="Basic and acidic residues" evidence="11">
    <location>
        <begin position="572"/>
        <end position="587"/>
    </location>
</feature>
<proteinExistence type="predicted"/>
<dbReference type="FunFam" id="1.20.960.50:FF:000001">
    <property type="entry name" value="Cleavage stimulation factor subunit 1"/>
    <property type="match status" value="1"/>
</dbReference>
<keyword evidence="3" id="KW-0507">mRNA processing</keyword>
<dbReference type="InterPro" id="IPR020472">
    <property type="entry name" value="WD40_PAC1"/>
</dbReference>
<evidence type="ECO:0000256" key="1">
    <source>
        <dbReference type="ARBA" id="ARBA00004123"/>
    </source>
</evidence>
<sequence length="774" mass="85253">MKDTEILDPTNTVKNREILYRLMISQLFYDGYHNLAVELTSIIRADPPCPPSDRLFHVMMSGMANERKKRDEEASLIETTMGLDLEFETEGSALAPEPASYETAYVTSHKAACRAGCFTFDGQLVATGSVDASIKILDVDRMLAKSAPEDIESGREQHGHPVIRTLYDHTDEVSVLEFHPAEQILASGSKDCTVKLFDISKASVKKAHKVFTDCEPVRCLSFHPTGDYLAVGTDHFVLRVYDISTGQCFVSPMASQHHKSEITCVKYAVTGKMYATGSTDGSIKIWDGVSGRCINSFIQAHDGSEICSLVFTKNGKYLLSSGKDSLVKLWELNTSRCLIAYTGAGTTGKQEHSTQAIFNHTEDFVLFPDEATTSLCAWNSRNASRAHLMSLGHNGPVRHICHSPTHAAFLTCSEDYRARFWPKRTPSKRKSALERHKEEAEEVLRNMGASLELEGKRRTRSSLRPSTSPTVATPPPAKKAKTSPTQTTTPSRGRGRKKVEPVPEEKPESNGEASSEPKKESPEKKSNDVAATDEKTEDKVDSVKETKDDKKTLETVHENNVEEEKMEQEESSVSKKTTEETSKKTENEVTSSVESEKKVEEEPVEKMEVDKEPENNKESATSTAIEKPAEVTKTPEKKENPSQPSPAKPVVEEKPTPVEEKKEEVKSAVEEKVEEPSKPVTVEEPAKNGETTPVVSESKPETKESESAVEPSKEPEVVKDVPAVTVTEPTPVKTAPVLDDKETKVDGLTDEPALAQPPTETKTPVVTSEPTPAQ</sequence>
<comment type="subcellular location">
    <subcellularLocation>
        <location evidence="1">Nucleus</location>
    </subcellularLocation>
</comment>
<gene>
    <name evidence="13" type="primary">CSON013078</name>
</gene>
<dbReference type="VEuPathDB" id="VectorBase:CSON013078"/>
<evidence type="ECO:0000256" key="10">
    <source>
        <dbReference type="PROSITE-ProRule" id="PRU00221"/>
    </source>
</evidence>
<dbReference type="SUPFAM" id="SSF50978">
    <property type="entry name" value="WD40 repeat-like"/>
    <property type="match status" value="1"/>
</dbReference>
<evidence type="ECO:0000256" key="4">
    <source>
        <dbReference type="ARBA" id="ARBA00022737"/>
    </source>
</evidence>
<dbReference type="GO" id="GO:0003723">
    <property type="term" value="F:RNA binding"/>
    <property type="evidence" value="ECO:0007669"/>
    <property type="project" value="TreeGrafter"/>
</dbReference>
<keyword evidence="5" id="KW-0539">Nucleus</keyword>
<feature type="compositionally biased region" description="Basic and acidic residues" evidence="11">
    <location>
        <begin position="698"/>
        <end position="719"/>
    </location>
</feature>
<keyword evidence="2 10" id="KW-0853">WD repeat</keyword>
<reference evidence="13" key="1">
    <citation type="submission" date="2018-04" db="EMBL/GenBank/DDBJ databases">
        <authorList>
            <person name="Go L.Y."/>
            <person name="Mitchell J.A."/>
        </authorList>
    </citation>
    <scope>NUCLEOTIDE SEQUENCE</scope>
    <source>
        <tissue evidence="13">Whole organism</tissue>
    </source>
</reference>
<feature type="compositionally biased region" description="Basic and acidic residues" evidence="11">
    <location>
        <begin position="627"/>
        <end position="640"/>
    </location>
</feature>
<evidence type="ECO:0000256" key="8">
    <source>
        <dbReference type="ARBA" id="ARBA00066148"/>
    </source>
</evidence>
<reference evidence="14" key="2">
    <citation type="submission" date="2018-07" db="EMBL/GenBank/DDBJ databases">
        <authorList>
            <person name="Quirk P.G."/>
            <person name="Krulwich T.A."/>
        </authorList>
    </citation>
    <scope>NUCLEOTIDE SEQUENCE</scope>
</reference>
<dbReference type="InterPro" id="IPR015943">
    <property type="entry name" value="WD40/YVTN_repeat-like_dom_sf"/>
</dbReference>
<dbReference type="Pfam" id="PF00400">
    <property type="entry name" value="WD40"/>
    <property type="match status" value="6"/>
</dbReference>
<name>A0A336KMW2_CULSO</name>
<dbReference type="Gene3D" id="2.130.10.10">
    <property type="entry name" value="YVTN repeat-like/Quinoprotein amine dehydrogenase"/>
    <property type="match status" value="2"/>
</dbReference>
<feature type="repeat" description="WD" evidence="10">
    <location>
        <begin position="255"/>
        <end position="296"/>
    </location>
</feature>
<evidence type="ECO:0000256" key="9">
    <source>
        <dbReference type="ARBA" id="ARBA00074323"/>
    </source>
</evidence>
<feature type="compositionally biased region" description="Low complexity" evidence="11">
    <location>
        <begin position="462"/>
        <end position="471"/>
    </location>
</feature>
<feature type="domain" description="Cleavage stimulation factor subunit 1 dimerisation" evidence="12">
    <location>
        <begin position="11"/>
        <end position="66"/>
    </location>
</feature>
<dbReference type="GO" id="GO:0031124">
    <property type="term" value="P:mRNA 3'-end processing"/>
    <property type="evidence" value="ECO:0007669"/>
    <property type="project" value="InterPro"/>
</dbReference>
<feature type="compositionally biased region" description="Basic and acidic residues" evidence="11">
    <location>
        <begin position="650"/>
        <end position="677"/>
    </location>
</feature>
<dbReference type="InterPro" id="IPR032028">
    <property type="entry name" value="CSTF1_dimer"/>
</dbReference>
<dbReference type="GO" id="GO:0005848">
    <property type="term" value="C:mRNA cleavage stimulating factor complex"/>
    <property type="evidence" value="ECO:0007669"/>
    <property type="project" value="InterPro"/>
</dbReference>
<dbReference type="EMBL" id="UFQT01000646">
    <property type="protein sequence ID" value="SSX26066.1"/>
    <property type="molecule type" value="Genomic_DNA"/>
</dbReference>
<feature type="compositionally biased region" description="Basic and acidic residues" evidence="11">
    <location>
        <begin position="498"/>
        <end position="563"/>
    </location>
</feature>
<dbReference type="InterPro" id="IPR038184">
    <property type="entry name" value="CSTF1_dimer_sf"/>
</dbReference>
<dbReference type="InterPro" id="IPR036322">
    <property type="entry name" value="WD40_repeat_dom_sf"/>
</dbReference>
<evidence type="ECO:0000259" key="12">
    <source>
        <dbReference type="Pfam" id="PF16699"/>
    </source>
</evidence>
<organism evidence="13">
    <name type="scientific">Culicoides sonorensis</name>
    <name type="common">Biting midge</name>
    <dbReference type="NCBI Taxonomy" id="179676"/>
    <lineage>
        <taxon>Eukaryota</taxon>
        <taxon>Metazoa</taxon>
        <taxon>Ecdysozoa</taxon>
        <taxon>Arthropoda</taxon>
        <taxon>Hexapoda</taxon>
        <taxon>Insecta</taxon>
        <taxon>Pterygota</taxon>
        <taxon>Neoptera</taxon>
        <taxon>Endopterygota</taxon>
        <taxon>Diptera</taxon>
        <taxon>Nematocera</taxon>
        <taxon>Chironomoidea</taxon>
        <taxon>Ceratopogonidae</taxon>
        <taxon>Ceratopogoninae</taxon>
        <taxon>Culicoides</taxon>
        <taxon>Monoculicoides</taxon>
    </lineage>
</organism>
<dbReference type="OMA" id="WHSCHES"/>
<feature type="compositionally biased region" description="Basic and acidic residues" evidence="11">
    <location>
        <begin position="594"/>
        <end position="617"/>
    </location>
</feature>
<comment type="function">
    <text evidence="7">One of the multiple factors required for polyadenylation and 3'-end cleavage of mammalian pre-mRNAs. May be responsible for the interaction of CSTF with other factors to form a stable complex on the pre-mRNA.</text>
</comment>
<dbReference type="PROSITE" id="PS50082">
    <property type="entry name" value="WD_REPEATS_2"/>
    <property type="match status" value="3"/>
</dbReference>
<dbReference type="InterPro" id="IPR044633">
    <property type="entry name" value="CstF1-like"/>
</dbReference>
<feature type="repeat" description="WD" evidence="10">
    <location>
        <begin position="166"/>
        <end position="207"/>
    </location>
</feature>
<feature type="repeat" description="WD" evidence="10">
    <location>
        <begin position="299"/>
        <end position="340"/>
    </location>
</feature>
<dbReference type="InterPro" id="IPR019775">
    <property type="entry name" value="WD40_repeat_CS"/>
</dbReference>
<dbReference type="PROSITE" id="PS00678">
    <property type="entry name" value="WD_REPEATS_1"/>
    <property type="match status" value="1"/>
</dbReference>
<dbReference type="AlphaFoldDB" id="A0A336KMW2"/>
<dbReference type="SMART" id="SM00320">
    <property type="entry name" value="WD40"/>
    <property type="match status" value="6"/>
</dbReference>
<dbReference type="PRINTS" id="PR00320">
    <property type="entry name" value="GPROTEINBRPT"/>
</dbReference>
<dbReference type="FunFam" id="2.130.10.10:FF:000089">
    <property type="entry name" value="Cleavage stimulation factor subunit 1"/>
    <property type="match status" value="1"/>
</dbReference>
<evidence type="ECO:0000313" key="14">
    <source>
        <dbReference type="EMBL" id="SSX26066.1"/>
    </source>
</evidence>
<evidence type="ECO:0000256" key="2">
    <source>
        <dbReference type="ARBA" id="ARBA00022574"/>
    </source>
</evidence>
<evidence type="ECO:0000256" key="11">
    <source>
        <dbReference type="SAM" id="MobiDB-lite"/>
    </source>
</evidence>
<dbReference type="PANTHER" id="PTHR44133">
    <property type="entry name" value="CLEAVAGE STIMULATION FACTOR SUBUNIT 1"/>
    <property type="match status" value="1"/>
</dbReference>
<keyword evidence="4" id="KW-0677">Repeat</keyword>
<dbReference type="InterPro" id="IPR031945">
    <property type="entry name" value="DUF4775"/>
</dbReference>
<evidence type="ECO:0000256" key="7">
    <source>
        <dbReference type="ARBA" id="ARBA00058408"/>
    </source>
</evidence>
<dbReference type="InterPro" id="IPR001680">
    <property type="entry name" value="WD40_rpt"/>
</dbReference>
<dbReference type="Pfam" id="PF16001">
    <property type="entry name" value="DUF4775"/>
    <property type="match status" value="1"/>
</dbReference>
<dbReference type="EMBL" id="UFQS01000646">
    <property type="protein sequence ID" value="SSX05707.1"/>
    <property type="molecule type" value="Genomic_DNA"/>
</dbReference>
<evidence type="ECO:0000256" key="5">
    <source>
        <dbReference type="ARBA" id="ARBA00023242"/>
    </source>
</evidence>
<dbReference type="CDD" id="cd00200">
    <property type="entry name" value="WD40"/>
    <property type="match status" value="1"/>
</dbReference>
<dbReference type="Gene3D" id="1.20.960.50">
    <property type="entry name" value="Cleavage stimulation factor subunit 1, dimerisation domain"/>
    <property type="match status" value="1"/>
</dbReference>
<accession>A0A336KMW2</accession>
<feature type="compositionally biased region" description="Polar residues" evidence="11">
    <location>
        <begin position="758"/>
        <end position="774"/>
    </location>
</feature>
<dbReference type="PANTHER" id="PTHR44133:SF2">
    <property type="entry name" value="CLEAVAGE STIMULATION FACTOR SUBUNIT 1"/>
    <property type="match status" value="1"/>
</dbReference>
<evidence type="ECO:0000313" key="13">
    <source>
        <dbReference type="EMBL" id="SSX05707.1"/>
    </source>
</evidence>
<dbReference type="PROSITE" id="PS50294">
    <property type="entry name" value="WD_REPEATS_REGION"/>
    <property type="match status" value="3"/>
</dbReference>
<evidence type="ECO:0000256" key="3">
    <source>
        <dbReference type="ARBA" id="ARBA00022664"/>
    </source>
</evidence>
<evidence type="ECO:0000256" key="6">
    <source>
        <dbReference type="ARBA" id="ARBA00029851"/>
    </source>
</evidence>